<organism evidence="1">
    <name type="scientific">marine metagenome</name>
    <dbReference type="NCBI Taxonomy" id="408172"/>
    <lineage>
        <taxon>unclassified sequences</taxon>
        <taxon>metagenomes</taxon>
        <taxon>ecological metagenomes</taxon>
    </lineage>
</organism>
<sequence length="81" mass="9010">MTTEQNLIGAIKELESAVAMVNVEPKPDLLPYFGRIDELTAQLPGDTNRELMHYLDKKSYAKALLFLEGQQEEVEKGGCLG</sequence>
<gene>
    <name evidence="1" type="ORF">METZ01_LOCUS300528</name>
</gene>
<reference evidence="1" key="1">
    <citation type="submission" date="2018-05" db="EMBL/GenBank/DDBJ databases">
        <authorList>
            <person name="Lanie J.A."/>
            <person name="Ng W.-L."/>
            <person name="Kazmierczak K.M."/>
            <person name="Andrzejewski T.M."/>
            <person name="Davidsen T.M."/>
            <person name="Wayne K.J."/>
            <person name="Tettelin H."/>
            <person name="Glass J.I."/>
            <person name="Rusch D."/>
            <person name="Podicherti R."/>
            <person name="Tsui H.-C.T."/>
            <person name="Winkler M.E."/>
        </authorList>
    </citation>
    <scope>NUCLEOTIDE SEQUENCE</scope>
</reference>
<dbReference type="EMBL" id="UINC01093331">
    <property type="protein sequence ID" value="SVC47674.1"/>
    <property type="molecule type" value="Genomic_DNA"/>
</dbReference>
<accession>A0A382MFF0</accession>
<protein>
    <submittedName>
        <fullName evidence="1">Uncharacterized protein</fullName>
    </submittedName>
</protein>
<name>A0A382MFF0_9ZZZZ</name>
<dbReference type="AlphaFoldDB" id="A0A382MFF0"/>
<proteinExistence type="predicted"/>
<evidence type="ECO:0000313" key="1">
    <source>
        <dbReference type="EMBL" id="SVC47674.1"/>
    </source>
</evidence>